<feature type="compositionally biased region" description="Pro residues" evidence="11">
    <location>
        <begin position="1568"/>
        <end position="1577"/>
    </location>
</feature>
<dbReference type="GO" id="GO:0032259">
    <property type="term" value="P:methylation"/>
    <property type="evidence" value="ECO:0007669"/>
    <property type="project" value="UniProtKB-KW"/>
</dbReference>
<evidence type="ECO:0000313" key="17">
    <source>
        <dbReference type="Proteomes" id="UP000283509"/>
    </source>
</evidence>
<feature type="compositionally biased region" description="Polar residues" evidence="11">
    <location>
        <begin position="30"/>
        <end position="44"/>
    </location>
</feature>
<name>A0A3R7Q333_PENVA</name>
<dbReference type="Proteomes" id="UP000283509">
    <property type="component" value="Unassembled WGS sequence"/>
</dbReference>
<dbReference type="GO" id="GO:0003713">
    <property type="term" value="F:transcription coactivator activity"/>
    <property type="evidence" value="ECO:0007669"/>
    <property type="project" value="TreeGrafter"/>
</dbReference>
<feature type="region of interest" description="Disordered" evidence="11">
    <location>
        <begin position="653"/>
        <end position="675"/>
    </location>
</feature>
<dbReference type="GO" id="GO:0008270">
    <property type="term" value="F:zinc ion binding"/>
    <property type="evidence" value="ECO:0007669"/>
    <property type="project" value="UniProtKB-KW"/>
</dbReference>
<keyword evidence="17" id="KW-1185">Reference proteome</keyword>
<proteinExistence type="predicted"/>
<dbReference type="PANTHER" id="PTHR45888">
    <property type="entry name" value="HL01030P-RELATED"/>
    <property type="match status" value="1"/>
</dbReference>
<feature type="region of interest" description="Disordered" evidence="11">
    <location>
        <begin position="178"/>
        <end position="203"/>
    </location>
</feature>
<dbReference type="CDD" id="cd15509">
    <property type="entry name" value="PHD1_KMT2C_like"/>
    <property type="match status" value="1"/>
</dbReference>
<dbReference type="Gene3D" id="1.10.30.10">
    <property type="entry name" value="High mobility group box domain"/>
    <property type="match status" value="1"/>
</dbReference>
<feature type="compositionally biased region" description="Acidic residues" evidence="11">
    <location>
        <begin position="1302"/>
        <end position="1311"/>
    </location>
</feature>
<dbReference type="InterPro" id="IPR019787">
    <property type="entry name" value="Znf_PHD-finger"/>
</dbReference>
<dbReference type="SMART" id="SM00184">
    <property type="entry name" value="RING"/>
    <property type="match status" value="3"/>
</dbReference>
<evidence type="ECO:0000256" key="5">
    <source>
        <dbReference type="ARBA" id="ARBA00022833"/>
    </source>
</evidence>
<feature type="region of interest" description="Disordered" evidence="11">
    <location>
        <begin position="984"/>
        <end position="1011"/>
    </location>
</feature>
<dbReference type="GO" id="GO:0003677">
    <property type="term" value="F:DNA binding"/>
    <property type="evidence" value="ECO:0007669"/>
    <property type="project" value="UniProtKB-UniRule"/>
</dbReference>
<feature type="compositionally biased region" description="Low complexity" evidence="11">
    <location>
        <begin position="85"/>
        <end position="116"/>
    </location>
</feature>
<dbReference type="Pfam" id="PF13771">
    <property type="entry name" value="zf-HC5HC2H"/>
    <property type="match status" value="1"/>
</dbReference>
<keyword evidence="10" id="KW-0238">DNA-binding</keyword>
<organism evidence="16 17">
    <name type="scientific">Penaeus vannamei</name>
    <name type="common">Whiteleg shrimp</name>
    <name type="synonym">Litopenaeus vannamei</name>
    <dbReference type="NCBI Taxonomy" id="6689"/>
    <lineage>
        <taxon>Eukaryota</taxon>
        <taxon>Metazoa</taxon>
        <taxon>Ecdysozoa</taxon>
        <taxon>Arthropoda</taxon>
        <taxon>Crustacea</taxon>
        <taxon>Multicrustacea</taxon>
        <taxon>Malacostraca</taxon>
        <taxon>Eumalacostraca</taxon>
        <taxon>Eucarida</taxon>
        <taxon>Decapoda</taxon>
        <taxon>Dendrobranchiata</taxon>
        <taxon>Penaeoidea</taxon>
        <taxon>Penaeidae</taxon>
        <taxon>Penaeus</taxon>
    </lineage>
</organism>
<evidence type="ECO:0000256" key="6">
    <source>
        <dbReference type="ARBA" id="ARBA00023015"/>
    </source>
</evidence>
<feature type="region of interest" description="Disordered" evidence="11">
    <location>
        <begin position="723"/>
        <end position="742"/>
    </location>
</feature>
<feature type="region of interest" description="Disordered" evidence="11">
    <location>
        <begin position="1044"/>
        <end position="1088"/>
    </location>
</feature>
<evidence type="ECO:0000313" key="16">
    <source>
        <dbReference type="EMBL" id="ROT67277.1"/>
    </source>
</evidence>
<protein>
    <submittedName>
        <fullName evidence="16">Putative histone-lysine N-methyltransferase 2C-like isoform X2</fullName>
    </submittedName>
</protein>
<sequence length="1670" mass="181515">MERPHGGNSKDDTVDIKQEKGTSGGAVPSCGSSSGPTSIASTNPGGEVEEKMEVDKPLLLPSLPSLPSTSSVTITKASTAALQKSSQNPVSSSSSSSSSSVSSLSSTTSSSTSSSLQFSSSLSSAVSTLTSVTLSAVSSSAPSSTPTSEAVSTLSSSKVGPDMMPTIPLVPVQVPNGRSGVVTIPKNRGRSKGMPLCPSRSGGFQNRKGLKIKRLGIRGRGGRRLVHSMSLEERGDDSPLPLDEEAYAQDDMFIAPLYQDKWPGRMCGLCCLSEQSQLGQGELIRHDPTPGYILPEKIPSPMEPEDDSPLSKKFKPNISLFKDKGKSPRKQVGEALPEPVDEISLVGHQEPPSISVLFESTGHCYVHYMCALWSSDVELASDDTISCIDRAVVTGASQRCVHCKKFGATIPCKVPGCPRFYHFPCAMSAGAPMDLKSVAMVCTLHADKSKDLLVDMACMVCESPTPENSLLFCSSCGNHYHGTCLKPCITMSASVRAGWQCPDCKMCQMCRQPSDEIVCGVCDKAYHVVCARPFGLSLSRTGWKCKTCRVCGDCGSRTPGNGLSSRWHSNFTVCDSCYQLRNKGLACPICGKAYRAIAQKNMAQCATCRRHVHSACDSDADIGLIQSKWNADRSYEYVCTTCKKVPGPNQSPIISQEDSCDGPQESSIHSEDSIDLDLPLDGKSEDFGPLPKPQTSFYTRGKPFSLAKRGNFTPRLRGGAVGKKAFSSSKKRGQTVPVRRGRGNGRGYRGYFNYQSVTLQAMENNHSTGKEEGEENKVILVASNDEFCLEQDVCAMCGAFGQDQEGRLISCAQCGQCYHPFCANVKVNKVVLEKGWRCLDCTVCEGCGERNDESRLVLCEDCDISYHIYCMTPPLDSVPSGVWRCKWCAVCQYCGASDPGPSATWQQNYSVCGPCNSMTQCPVCDEPYADGELVIQCSNCERWLHASDDMIHTEEEAERCAEKGYLCLMCRPQDALPPHLLPHTPPLRTRPTHNAVTPTTTLPSPVRPPSPIDIMPKVTSKAHFWVDGICLSECGMFQIKTMTLEPQKKPRNPKTVRTSRGPSIDSSGSRDIDDDEEEDEEKLESEEPKHWVYGMKEGTILKAKEDGTPPDLPDGFYTLPGPEPGTYTLRKRRYRNIKTLGIGGFQVRARGKKDDEKAREEANLDPQVLELRRKRSNWRTKKKIKLLEKFPSYIQEAFFGRNLMDTSNLEEEMKQMGDLDEEFTEDTLDMQKTKSAINLSKDEVQLVQAAQNKQQLGHERRIDSATQQTKLLSPHRTKVEDQTDSKAKEKKDEDKKDCKDEEMAEEDENNEAIDAIFAQGGDEDLSQDNIDVPGVGGPETKLTDILGPGFNLDDVADIMKNLPEDSTEDSQDSTVSTAAPSANTKDSMESASSTGTRSEGNTTGASPAVSSADHNCVCAWGETCPSSSSSCCSSNSCSICTSCSTSSNSTCCIPSPQPPVAPLGSVPTVPQHAVGPPVQQMSAPAVPMPSAVQGTNAIPSMKNPTALPSPVGLQSAVSHQSPVPHQSPAHPSPIAVGPPPIPQSLPSPLPRSDSQPGYPQSQSSFPATPKPTTPTVPEPQKVWTSNDSQSQSLTLEEDEALGHKATKAAVLYVNIHKPNLKNDFPSVSDRERQIKRTWKNLKDTEQKKMLIQRARENKKEYYKNKQFMDD</sequence>
<feature type="domain" description="PHD-type" evidence="12">
    <location>
        <begin position="455"/>
        <end position="507"/>
    </location>
</feature>
<evidence type="ECO:0000256" key="4">
    <source>
        <dbReference type="ARBA" id="ARBA00022771"/>
    </source>
</evidence>
<feature type="compositionally biased region" description="Polar residues" evidence="11">
    <location>
        <begin position="1515"/>
        <end position="1524"/>
    </location>
</feature>
<evidence type="ECO:0000256" key="7">
    <source>
        <dbReference type="ARBA" id="ARBA00023163"/>
    </source>
</evidence>
<feature type="domain" description="PHD-type" evidence="12">
    <location>
        <begin position="791"/>
        <end position="844"/>
    </location>
</feature>
<dbReference type="InterPro" id="IPR034732">
    <property type="entry name" value="EPHD"/>
</dbReference>
<keyword evidence="7" id="KW-0804">Transcription</keyword>
<dbReference type="InterPro" id="IPR009071">
    <property type="entry name" value="HMG_box_dom"/>
</dbReference>
<keyword evidence="2" id="KW-0479">Metal-binding</keyword>
<comment type="caution">
    <text evidence="16">The sequence shown here is derived from an EMBL/GenBank/DDBJ whole genome shotgun (WGS) entry which is preliminary data.</text>
</comment>
<dbReference type="CDD" id="cd15514">
    <property type="entry name" value="PHD6_KMT2C_like"/>
    <property type="match status" value="1"/>
</dbReference>
<feature type="domain" description="RING-type" evidence="13">
    <location>
        <begin position="458"/>
        <end position="505"/>
    </location>
</feature>
<feature type="compositionally biased region" description="Basic and acidic residues" evidence="11">
    <location>
        <begin position="1277"/>
        <end position="1301"/>
    </location>
</feature>
<keyword evidence="6" id="KW-0805">Transcription regulation</keyword>
<evidence type="ECO:0000256" key="10">
    <source>
        <dbReference type="PROSITE-ProRule" id="PRU00267"/>
    </source>
</evidence>
<dbReference type="PROSITE" id="PS51805">
    <property type="entry name" value="EPHD"/>
    <property type="match status" value="1"/>
</dbReference>
<feature type="domain" description="PHD-type" evidence="12">
    <location>
        <begin position="841"/>
        <end position="891"/>
    </location>
</feature>
<evidence type="ECO:0000259" key="14">
    <source>
        <dbReference type="PROSITE" id="PS50118"/>
    </source>
</evidence>
<evidence type="ECO:0000256" key="9">
    <source>
        <dbReference type="PROSITE-ProRule" id="PRU00175"/>
    </source>
</evidence>
<evidence type="ECO:0000256" key="8">
    <source>
        <dbReference type="ARBA" id="ARBA00023242"/>
    </source>
</evidence>
<keyword evidence="3" id="KW-0677">Repeat</keyword>
<comment type="subcellular location">
    <subcellularLocation>
        <location evidence="1">Nucleus</location>
    </subcellularLocation>
</comment>
<dbReference type="Pfam" id="PF00628">
    <property type="entry name" value="PHD"/>
    <property type="match status" value="3"/>
</dbReference>
<dbReference type="GO" id="GO:0044666">
    <property type="term" value="C:MLL3/4 complex"/>
    <property type="evidence" value="ECO:0007669"/>
    <property type="project" value="TreeGrafter"/>
</dbReference>
<feature type="compositionally biased region" description="Polar residues" evidence="11">
    <location>
        <begin position="994"/>
        <end position="1003"/>
    </location>
</feature>
<feature type="compositionally biased region" description="Polar residues" evidence="11">
    <location>
        <begin position="1372"/>
        <end position="1410"/>
    </location>
</feature>
<dbReference type="EMBL" id="QCYY01002826">
    <property type="protein sequence ID" value="ROT67277.1"/>
    <property type="molecule type" value="Genomic_DNA"/>
</dbReference>
<dbReference type="InterPro" id="IPR011011">
    <property type="entry name" value="Znf_FYVE_PHD"/>
</dbReference>
<evidence type="ECO:0000256" key="11">
    <source>
        <dbReference type="SAM" id="MobiDB-lite"/>
    </source>
</evidence>
<dbReference type="CDD" id="cd15513">
    <property type="entry name" value="PHD5_KMT2C_like"/>
    <property type="match status" value="1"/>
</dbReference>
<dbReference type="SMART" id="SM00249">
    <property type="entry name" value="PHD"/>
    <property type="match status" value="7"/>
</dbReference>
<dbReference type="STRING" id="6689.A0A3R7Q333"/>
<feature type="compositionally biased region" description="Low complexity" evidence="11">
    <location>
        <begin position="1059"/>
        <end position="1069"/>
    </location>
</feature>
<dbReference type="InterPro" id="IPR001965">
    <property type="entry name" value="Znf_PHD"/>
</dbReference>
<feature type="compositionally biased region" description="Basic residues" evidence="11">
    <location>
        <begin position="729"/>
        <end position="742"/>
    </location>
</feature>
<dbReference type="PROSITE" id="PS50016">
    <property type="entry name" value="ZF_PHD_2"/>
    <property type="match status" value="4"/>
</dbReference>
<evidence type="ECO:0000256" key="1">
    <source>
        <dbReference type="ARBA" id="ARBA00004123"/>
    </source>
</evidence>
<keyword evidence="16" id="KW-0489">Methyltransferase</keyword>
<feature type="compositionally biased region" description="Low complexity" evidence="11">
    <location>
        <begin position="136"/>
        <end position="153"/>
    </location>
</feature>
<accession>A0A3R7Q333</accession>
<feature type="region of interest" description="Disordered" evidence="11">
    <location>
        <begin position="1252"/>
        <end position="1348"/>
    </location>
</feature>
<feature type="compositionally biased region" description="Low complexity" evidence="11">
    <location>
        <begin position="57"/>
        <end position="71"/>
    </location>
</feature>
<dbReference type="GO" id="GO:0042800">
    <property type="term" value="F:histone H3K4 methyltransferase activity"/>
    <property type="evidence" value="ECO:0007669"/>
    <property type="project" value="TreeGrafter"/>
</dbReference>
<feature type="compositionally biased region" description="Pro residues" evidence="11">
    <location>
        <begin position="1536"/>
        <end position="1549"/>
    </location>
</feature>
<feature type="compositionally biased region" description="Acidic residues" evidence="11">
    <location>
        <begin position="1072"/>
        <end position="1084"/>
    </location>
</feature>
<evidence type="ECO:0000256" key="2">
    <source>
        <dbReference type="ARBA" id="ARBA00022723"/>
    </source>
</evidence>
<keyword evidence="4 9" id="KW-0863">Zinc-finger</keyword>
<dbReference type="PROSITE" id="PS50089">
    <property type="entry name" value="ZF_RING_2"/>
    <property type="match status" value="1"/>
</dbReference>
<reference evidence="16 17" key="2">
    <citation type="submission" date="2019-01" db="EMBL/GenBank/DDBJ databases">
        <title>The decoding of complex shrimp genome reveals the adaptation for benthos swimmer, frequently molting mechanism and breeding impact on genome.</title>
        <authorList>
            <person name="Sun Y."/>
            <person name="Gao Y."/>
            <person name="Yu Y."/>
        </authorList>
    </citation>
    <scope>NUCLEOTIDE SEQUENCE [LARGE SCALE GENOMIC DNA]</scope>
    <source>
        <tissue evidence="16">Muscle</tissue>
    </source>
</reference>
<keyword evidence="5" id="KW-0862">Zinc</keyword>
<feature type="compositionally biased region" description="Polar residues" evidence="11">
    <location>
        <begin position="72"/>
        <end position="84"/>
    </location>
</feature>
<feature type="domain" description="PHD-type" evidence="15">
    <location>
        <begin position="341"/>
        <end position="446"/>
    </location>
</feature>
<gene>
    <name evidence="16" type="ORF">C7M84_014647</name>
</gene>
<feature type="DNA-binding region" description="HMG box" evidence="10">
    <location>
        <begin position="1602"/>
        <end position="1669"/>
    </location>
</feature>
<feature type="region of interest" description="Disordered" evidence="11">
    <location>
        <begin position="1361"/>
        <end position="1410"/>
    </location>
</feature>
<evidence type="ECO:0000259" key="15">
    <source>
        <dbReference type="PROSITE" id="PS51805"/>
    </source>
</evidence>
<feature type="region of interest" description="Disordered" evidence="11">
    <location>
        <begin position="1"/>
        <end position="116"/>
    </location>
</feature>
<feature type="compositionally biased region" description="Polar residues" evidence="11">
    <location>
        <begin position="1582"/>
        <end position="1593"/>
    </location>
</feature>
<feature type="domain" description="PHD-type" evidence="12">
    <location>
        <begin position="504"/>
        <end position="551"/>
    </location>
</feature>
<dbReference type="InterPro" id="IPR013083">
    <property type="entry name" value="Znf_RING/FYVE/PHD"/>
</dbReference>
<feature type="domain" description="HMG box" evidence="14">
    <location>
        <begin position="1602"/>
        <end position="1669"/>
    </location>
</feature>
<evidence type="ECO:0000259" key="13">
    <source>
        <dbReference type="PROSITE" id="PS50089"/>
    </source>
</evidence>
<dbReference type="Gene3D" id="3.30.40.10">
    <property type="entry name" value="Zinc/RING finger domain, C3HC4 (zinc finger)"/>
    <property type="match status" value="7"/>
</dbReference>
<dbReference type="PANTHER" id="PTHR45888:SF6">
    <property type="entry name" value="HL01030P-RELATED"/>
    <property type="match status" value="1"/>
</dbReference>
<dbReference type="PROSITE" id="PS50118">
    <property type="entry name" value="HMG_BOX_2"/>
    <property type="match status" value="1"/>
</dbReference>
<reference evidence="16 17" key="1">
    <citation type="submission" date="2018-04" db="EMBL/GenBank/DDBJ databases">
        <authorList>
            <person name="Zhang X."/>
            <person name="Yuan J."/>
            <person name="Li F."/>
            <person name="Xiang J."/>
        </authorList>
    </citation>
    <scope>NUCLEOTIDE SEQUENCE [LARGE SCALE GENOMIC DNA]</scope>
    <source>
        <tissue evidence="16">Muscle</tissue>
    </source>
</reference>
<dbReference type="FunFam" id="3.30.40.10:FF:000852">
    <property type="entry name" value="Histone-lysine N-methyltransferase 2C"/>
    <property type="match status" value="1"/>
</dbReference>
<keyword evidence="16" id="KW-0808">Transferase</keyword>
<evidence type="ECO:0000256" key="3">
    <source>
        <dbReference type="ARBA" id="ARBA00022737"/>
    </source>
</evidence>
<feature type="region of interest" description="Disordered" evidence="11">
    <location>
        <begin position="1464"/>
        <end position="1593"/>
    </location>
</feature>
<evidence type="ECO:0000259" key="12">
    <source>
        <dbReference type="PROSITE" id="PS50016"/>
    </source>
</evidence>
<dbReference type="OrthoDB" id="308383at2759"/>
<dbReference type="GO" id="GO:0045944">
    <property type="term" value="P:positive regulation of transcription by RNA polymerase II"/>
    <property type="evidence" value="ECO:0007669"/>
    <property type="project" value="TreeGrafter"/>
</dbReference>
<dbReference type="FunFam" id="3.30.40.10:FF:000407">
    <property type="entry name" value="Histone-lysine N-methyltransferase MLL3"/>
    <property type="match status" value="1"/>
</dbReference>
<dbReference type="InterPro" id="IPR001841">
    <property type="entry name" value="Znf_RING"/>
</dbReference>
<dbReference type="InterPro" id="IPR036910">
    <property type="entry name" value="HMG_box_dom_sf"/>
</dbReference>
<feature type="compositionally biased region" description="Basic and acidic residues" evidence="11">
    <location>
        <begin position="1"/>
        <end position="20"/>
    </location>
</feature>
<keyword evidence="8 10" id="KW-0539">Nucleus</keyword>
<feature type="region of interest" description="Disordered" evidence="11">
    <location>
        <begin position="136"/>
        <end position="162"/>
    </location>
</feature>
<dbReference type="SUPFAM" id="SSF57903">
    <property type="entry name" value="FYVE/PHD zinc finger"/>
    <property type="match status" value="6"/>
</dbReference>